<comment type="caution">
    <text evidence="6">The sequence shown here is derived from an EMBL/GenBank/DDBJ whole genome shotgun (WGS) entry which is preliminary data.</text>
</comment>
<keyword evidence="3" id="KW-0694">RNA-binding</keyword>
<dbReference type="PANTHER" id="PTHR12399:SF0">
    <property type="entry name" value="EUKARYOTIC TRANSLATION INITIATION FACTOR 3 SUBUNIT D"/>
    <property type="match status" value="1"/>
</dbReference>
<feature type="compositionally biased region" description="Gly residues" evidence="5">
    <location>
        <begin position="106"/>
        <end position="120"/>
    </location>
</feature>
<dbReference type="InterPro" id="IPR007783">
    <property type="entry name" value="eIF3d"/>
</dbReference>
<name>A0AAV0UXG9_9STRA</name>
<evidence type="ECO:0008006" key="8">
    <source>
        <dbReference type="Google" id="ProtNLM"/>
    </source>
</evidence>
<evidence type="ECO:0000256" key="5">
    <source>
        <dbReference type="SAM" id="MobiDB-lite"/>
    </source>
</evidence>
<dbReference type="EMBL" id="CANTFM010001603">
    <property type="protein sequence ID" value="CAI5741631.1"/>
    <property type="molecule type" value="Genomic_DNA"/>
</dbReference>
<keyword evidence="2" id="KW-0396">Initiation factor</keyword>
<feature type="region of interest" description="Disordered" evidence="5">
    <location>
        <begin position="100"/>
        <end position="150"/>
    </location>
</feature>
<feature type="region of interest" description="Disordered" evidence="5">
    <location>
        <begin position="305"/>
        <end position="324"/>
    </location>
</feature>
<dbReference type="Proteomes" id="UP001162029">
    <property type="component" value="Unassembled WGS sequence"/>
</dbReference>
<dbReference type="GO" id="GO:0005852">
    <property type="term" value="C:eukaryotic translation initiation factor 3 complex"/>
    <property type="evidence" value="ECO:0007669"/>
    <property type="project" value="InterPro"/>
</dbReference>
<evidence type="ECO:0000313" key="7">
    <source>
        <dbReference type="Proteomes" id="UP001162029"/>
    </source>
</evidence>
<keyword evidence="4" id="KW-0648">Protein biosynthesis</keyword>
<evidence type="ECO:0000256" key="4">
    <source>
        <dbReference type="ARBA" id="ARBA00022917"/>
    </source>
</evidence>
<dbReference type="Pfam" id="PF05091">
    <property type="entry name" value="eIF-3_zeta"/>
    <property type="match status" value="1"/>
</dbReference>
<dbReference type="PIRSF" id="PIRSF016281">
    <property type="entry name" value="EIF-3_zeta"/>
    <property type="match status" value="1"/>
</dbReference>
<gene>
    <name evidence="6" type="ORF">PDE001_LOCUS7907</name>
</gene>
<organism evidence="6 7">
    <name type="scientific">Peronospora destructor</name>
    <dbReference type="NCBI Taxonomy" id="86335"/>
    <lineage>
        <taxon>Eukaryota</taxon>
        <taxon>Sar</taxon>
        <taxon>Stramenopiles</taxon>
        <taxon>Oomycota</taxon>
        <taxon>Peronosporomycetes</taxon>
        <taxon>Peronosporales</taxon>
        <taxon>Peronosporaceae</taxon>
        <taxon>Peronospora</taxon>
    </lineage>
</organism>
<protein>
    <recommendedName>
        <fullName evidence="8">EIF3d</fullName>
    </recommendedName>
</protein>
<sequence>MASYETPRVDVNANGWGPTALPEQFLNVPYAPFNKGDKLGKAADFVSNYAPRGSRYARDPSGVNVEFQYKHDSKEDATFQLVDTSKGTRPKTEDRLRPTWNQQRFGGRGGRGGAGRGGRGSYNDKPDANAATTSSAQLRMKGMQKQNKRWDRLSNARRQFTFRRRDEQQVDRAASVLVQASWTLIDQFETQQLTKLQANIPKSEDLKWCGELREYDASFDRLTSRSNTRVHRYDDRDFYYVTTTDDPIIEELAQQGEATVFATDAILSHLMAATRSVFPWDVVAQRVNNMVFFDKRDESSFDLLSVNENASDPPNQEDPEHMNHPDRLSLEATMINQNLSQQVLKIGNGAFYKKLDVANPFVSGDAKPASGAYRYRKFDLGGGMKLVCRCEVQAVALKKGKKQYVSTYALNEYDPKFSGSIEWRKKIDSQRGAILANELKNNSCKLAKWTAQALLAGVDEMKLGYVSRFNFKDPYSHVVLGMQSYNPNTFATQIALNQNNTWGIIKMLSELLLEQPEGKYVVMKDPNKPIIRLFSVPLDTFEEEEGNERRRGRRVSVASLRCTLLNY</sequence>
<dbReference type="AlphaFoldDB" id="A0AAV0UXG9"/>
<reference evidence="6" key="1">
    <citation type="submission" date="2022-12" db="EMBL/GenBank/DDBJ databases">
        <authorList>
            <person name="Webb A."/>
        </authorList>
    </citation>
    <scope>NUCLEOTIDE SEQUENCE</scope>
    <source>
        <strain evidence="6">Pd1</strain>
    </source>
</reference>
<evidence type="ECO:0000256" key="3">
    <source>
        <dbReference type="ARBA" id="ARBA00022884"/>
    </source>
</evidence>
<keyword evidence="1" id="KW-0963">Cytoplasm</keyword>
<evidence type="ECO:0000256" key="2">
    <source>
        <dbReference type="ARBA" id="ARBA00022540"/>
    </source>
</evidence>
<evidence type="ECO:0000256" key="1">
    <source>
        <dbReference type="ARBA" id="ARBA00022490"/>
    </source>
</evidence>
<dbReference type="GO" id="GO:0003743">
    <property type="term" value="F:translation initiation factor activity"/>
    <property type="evidence" value="ECO:0007669"/>
    <property type="project" value="UniProtKB-KW"/>
</dbReference>
<evidence type="ECO:0000313" key="6">
    <source>
        <dbReference type="EMBL" id="CAI5741631.1"/>
    </source>
</evidence>
<dbReference type="GO" id="GO:0003723">
    <property type="term" value="F:RNA binding"/>
    <property type="evidence" value="ECO:0007669"/>
    <property type="project" value="UniProtKB-KW"/>
</dbReference>
<dbReference type="PANTHER" id="PTHR12399">
    <property type="entry name" value="EUKARYOTIC TRANSLATION INITIATION FACTOR 3 SUBUNIT 7"/>
    <property type="match status" value="1"/>
</dbReference>
<proteinExistence type="predicted"/>
<accession>A0AAV0UXG9</accession>
<keyword evidence="7" id="KW-1185">Reference proteome</keyword>